<comment type="caution">
    <text evidence="5">The sequence shown here is derived from an EMBL/GenBank/DDBJ whole genome shotgun (WGS) entry which is preliminary data.</text>
</comment>
<evidence type="ECO:0000313" key="6">
    <source>
        <dbReference type="Proteomes" id="UP000051863"/>
    </source>
</evidence>
<keyword evidence="2" id="KW-0238">DNA-binding</keyword>
<dbReference type="Pfam" id="PF01047">
    <property type="entry name" value="MarR"/>
    <property type="match status" value="1"/>
</dbReference>
<evidence type="ECO:0000256" key="2">
    <source>
        <dbReference type="ARBA" id="ARBA00023125"/>
    </source>
</evidence>
<proteinExistence type="predicted"/>
<name>A0A0R0CSA0_9GAMM</name>
<dbReference type="PRINTS" id="PR00598">
    <property type="entry name" value="HTHMARR"/>
</dbReference>
<dbReference type="Proteomes" id="UP000051863">
    <property type="component" value="Unassembled WGS sequence"/>
</dbReference>
<accession>A0A0R0CSA0</accession>
<dbReference type="InterPro" id="IPR036390">
    <property type="entry name" value="WH_DNA-bd_sf"/>
</dbReference>
<feature type="domain" description="HTH marR-type" evidence="4">
    <location>
        <begin position="25"/>
        <end position="159"/>
    </location>
</feature>
<dbReference type="PANTHER" id="PTHR42756">
    <property type="entry name" value="TRANSCRIPTIONAL REGULATOR, MARR"/>
    <property type="match status" value="1"/>
</dbReference>
<dbReference type="AlphaFoldDB" id="A0A0R0CSA0"/>
<reference evidence="5 6" key="1">
    <citation type="submission" date="2015-05" db="EMBL/GenBank/DDBJ databases">
        <title>Genome sequencing and analysis of members of genus Stenotrophomonas.</title>
        <authorList>
            <person name="Patil P.P."/>
            <person name="Midha S."/>
            <person name="Patil P.B."/>
        </authorList>
    </citation>
    <scope>NUCLEOTIDE SEQUENCE [LARGE SCALE GENOMIC DNA]</scope>
    <source>
        <strain evidence="5 6">DSM 18941</strain>
    </source>
</reference>
<dbReference type="InterPro" id="IPR000835">
    <property type="entry name" value="HTH_MarR-typ"/>
</dbReference>
<sequence length="164" mass="18243">MSSFDATEVRIDATCARWPGFPREPAVLVRLVKGVYKAVHDRANSVLREFELSHAEYNILMMLYGTPTRPLTPSELAEAATEKSANITRLTDQLCNKGLLERIPDSSDRRKLGLHLTADGVACVQRLLPKMAELLVMQTQGLDEGEQHQLEGLLKKMLTGIEAN</sequence>
<evidence type="ECO:0000256" key="3">
    <source>
        <dbReference type="ARBA" id="ARBA00023163"/>
    </source>
</evidence>
<keyword evidence="6" id="KW-1185">Reference proteome</keyword>
<dbReference type="SMART" id="SM00347">
    <property type="entry name" value="HTH_MARR"/>
    <property type="match status" value="1"/>
</dbReference>
<dbReference type="PATRIC" id="fig|405446.3.peg.1199"/>
<dbReference type="RefSeq" id="WP_057628312.1">
    <property type="nucleotide sequence ID" value="NZ_LDJJ01000028.1"/>
</dbReference>
<dbReference type="OrthoDB" id="8907575at2"/>
<protein>
    <submittedName>
        <fullName evidence="5">MarR family transcriptional regulator</fullName>
    </submittedName>
</protein>
<dbReference type="EMBL" id="LDJJ01000028">
    <property type="protein sequence ID" value="KRG67656.1"/>
    <property type="molecule type" value="Genomic_DNA"/>
</dbReference>
<dbReference type="GO" id="GO:0003677">
    <property type="term" value="F:DNA binding"/>
    <property type="evidence" value="ECO:0007669"/>
    <property type="project" value="UniProtKB-KW"/>
</dbReference>
<dbReference type="Gene3D" id="1.10.10.10">
    <property type="entry name" value="Winged helix-like DNA-binding domain superfamily/Winged helix DNA-binding domain"/>
    <property type="match status" value="1"/>
</dbReference>
<dbReference type="SUPFAM" id="SSF46785">
    <property type="entry name" value="Winged helix' DNA-binding domain"/>
    <property type="match status" value="1"/>
</dbReference>
<evidence type="ECO:0000313" key="5">
    <source>
        <dbReference type="EMBL" id="KRG67656.1"/>
    </source>
</evidence>
<dbReference type="PANTHER" id="PTHR42756:SF1">
    <property type="entry name" value="TRANSCRIPTIONAL REPRESSOR OF EMRAB OPERON"/>
    <property type="match status" value="1"/>
</dbReference>
<dbReference type="InterPro" id="IPR036388">
    <property type="entry name" value="WH-like_DNA-bd_sf"/>
</dbReference>
<gene>
    <name evidence="5" type="ORF">ABB27_08750</name>
</gene>
<dbReference type="GO" id="GO:0003700">
    <property type="term" value="F:DNA-binding transcription factor activity"/>
    <property type="evidence" value="ECO:0007669"/>
    <property type="project" value="InterPro"/>
</dbReference>
<keyword evidence="3" id="KW-0804">Transcription</keyword>
<keyword evidence="1" id="KW-0805">Transcription regulation</keyword>
<evidence type="ECO:0000259" key="4">
    <source>
        <dbReference type="PROSITE" id="PS50995"/>
    </source>
</evidence>
<evidence type="ECO:0000256" key="1">
    <source>
        <dbReference type="ARBA" id="ARBA00023015"/>
    </source>
</evidence>
<organism evidence="5 6">
    <name type="scientific">Stenotrophomonas terrae</name>
    <dbReference type="NCBI Taxonomy" id="405446"/>
    <lineage>
        <taxon>Bacteria</taxon>
        <taxon>Pseudomonadati</taxon>
        <taxon>Pseudomonadota</taxon>
        <taxon>Gammaproteobacteria</taxon>
        <taxon>Lysobacterales</taxon>
        <taxon>Lysobacteraceae</taxon>
        <taxon>Stenotrophomonas</taxon>
    </lineage>
</organism>
<dbReference type="PROSITE" id="PS50995">
    <property type="entry name" value="HTH_MARR_2"/>
    <property type="match status" value="1"/>
</dbReference>